<dbReference type="EMBL" id="FPBF01000002">
    <property type="protein sequence ID" value="SFT70710.1"/>
    <property type="molecule type" value="Genomic_DNA"/>
</dbReference>
<organism evidence="2 3">
    <name type="scientific">Algoriphagus locisalis</name>
    <dbReference type="NCBI Taxonomy" id="305507"/>
    <lineage>
        <taxon>Bacteria</taxon>
        <taxon>Pseudomonadati</taxon>
        <taxon>Bacteroidota</taxon>
        <taxon>Cytophagia</taxon>
        <taxon>Cytophagales</taxon>
        <taxon>Cyclobacteriaceae</taxon>
        <taxon>Algoriphagus</taxon>
    </lineage>
</organism>
<feature type="transmembrane region" description="Helical" evidence="1">
    <location>
        <begin position="229"/>
        <end position="254"/>
    </location>
</feature>
<gene>
    <name evidence="2" type="ORF">SAMN04489724_1719</name>
</gene>
<proteinExistence type="predicted"/>
<feature type="transmembrane region" description="Helical" evidence="1">
    <location>
        <begin position="90"/>
        <end position="109"/>
    </location>
</feature>
<feature type="transmembrane region" description="Helical" evidence="1">
    <location>
        <begin position="175"/>
        <end position="192"/>
    </location>
</feature>
<protein>
    <recommendedName>
        <fullName evidence="4">NnrS protein</fullName>
    </recommendedName>
</protein>
<dbReference type="RefSeq" id="WP_091692256.1">
    <property type="nucleotide sequence ID" value="NZ_FPBF01000002.1"/>
</dbReference>
<dbReference type="STRING" id="305507.SAMN04489724_1719"/>
<feature type="transmembrane region" description="Helical" evidence="1">
    <location>
        <begin position="40"/>
        <end position="58"/>
    </location>
</feature>
<keyword evidence="3" id="KW-1185">Reference proteome</keyword>
<evidence type="ECO:0008006" key="4">
    <source>
        <dbReference type="Google" id="ProtNLM"/>
    </source>
</evidence>
<feature type="transmembrane region" description="Helical" evidence="1">
    <location>
        <begin position="198"/>
        <end position="217"/>
    </location>
</feature>
<sequence>MKRHWLNKAPFFVLVLFCLISGISTGWFRLGYDVPVSKIYLNHGAIMTGSFLGTVILIERIVTFQKNWLFVFPAINAFSILFFYLGWGQFALYCLVVGALGLVYVFYLINLKQSDLAHQVMWIGAAMWLIGNVHLLIFQMYANSILWWMGFLLLTIVGERLELTRFLPLSRLIRSFLVLFLVLFVISYMLPFHFGGQWLTGISLCLTALWLLLFDMIRKSVKKPGIHRFTAVTLGCGYVWLVVSGLCYLMDAMWGVSYDALIHTFFLGFVFSMIFAHAPIILPGVLGQASKPYHSILYIWVGIFQLSLVVRILGDFLSFFYWKQLGGIINGVVILIFILNVMGLMLLDVKRKKAIKSFPKQIRKY</sequence>
<feature type="transmembrane region" description="Helical" evidence="1">
    <location>
        <begin position="145"/>
        <end position="163"/>
    </location>
</feature>
<keyword evidence="1" id="KW-0812">Transmembrane</keyword>
<feature type="transmembrane region" description="Helical" evidence="1">
    <location>
        <begin position="9"/>
        <end position="28"/>
    </location>
</feature>
<dbReference type="OrthoDB" id="9811974at2"/>
<keyword evidence="1" id="KW-1133">Transmembrane helix</keyword>
<name>A0A1I7A777_9BACT</name>
<evidence type="ECO:0000313" key="3">
    <source>
        <dbReference type="Proteomes" id="UP000199673"/>
    </source>
</evidence>
<feature type="transmembrane region" description="Helical" evidence="1">
    <location>
        <begin position="260"/>
        <end position="285"/>
    </location>
</feature>
<keyword evidence="1" id="KW-0472">Membrane</keyword>
<reference evidence="3" key="1">
    <citation type="submission" date="2016-10" db="EMBL/GenBank/DDBJ databases">
        <authorList>
            <person name="Varghese N."/>
            <person name="Submissions S."/>
        </authorList>
    </citation>
    <scope>NUCLEOTIDE SEQUENCE [LARGE SCALE GENOMIC DNA]</scope>
    <source>
        <strain evidence="3">DSM 23445</strain>
    </source>
</reference>
<dbReference type="Proteomes" id="UP000199673">
    <property type="component" value="Unassembled WGS sequence"/>
</dbReference>
<feature type="transmembrane region" description="Helical" evidence="1">
    <location>
        <begin position="67"/>
        <end position="84"/>
    </location>
</feature>
<feature type="transmembrane region" description="Helical" evidence="1">
    <location>
        <begin position="328"/>
        <end position="347"/>
    </location>
</feature>
<feature type="transmembrane region" description="Helical" evidence="1">
    <location>
        <begin position="297"/>
        <end position="322"/>
    </location>
</feature>
<accession>A0A1I7A777</accession>
<evidence type="ECO:0000313" key="2">
    <source>
        <dbReference type="EMBL" id="SFT70710.1"/>
    </source>
</evidence>
<dbReference type="AlphaFoldDB" id="A0A1I7A777"/>
<evidence type="ECO:0000256" key="1">
    <source>
        <dbReference type="SAM" id="Phobius"/>
    </source>
</evidence>